<accession>A0ABT3A3K6</accession>
<keyword evidence="1 2" id="KW-0732">Signal</keyword>
<feature type="signal peptide" evidence="2">
    <location>
        <begin position="1"/>
        <end position="22"/>
    </location>
</feature>
<evidence type="ECO:0000313" key="3">
    <source>
        <dbReference type="EMBL" id="MCV2883260.1"/>
    </source>
</evidence>
<dbReference type="RefSeq" id="WP_263710459.1">
    <property type="nucleotide sequence ID" value="NZ_JAOWKX010000001.1"/>
</dbReference>
<dbReference type="InterPro" id="IPR021534">
    <property type="entry name" value="DUF3192"/>
</dbReference>
<feature type="chain" id="PRO_5045800853" evidence="2">
    <location>
        <begin position="23"/>
        <end position="122"/>
    </location>
</feature>
<protein>
    <submittedName>
        <fullName evidence="3">DUF3192 domain-containing protein</fullName>
    </submittedName>
</protein>
<dbReference type="InterPro" id="IPR037873">
    <property type="entry name" value="BamE-like"/>
</dbReference>
<evidence type="ECO:0000256" key="2">
    <source>
        <dbReference type="SAM" id="SignalP"/>
    </source>
</evidence>
<dbReference type="PROSITE" id="PS51257">
    <property type="entry name" value="PROKAR_LIPOPROTEIN"/>
    <property type="match status" value="1"/>
</dbReference>
<dbReference type="Gene3D" id="3.30.1450.10">
    <property type="match status" value="1"/>
</dbReference>
<evidence type="ECO:0000256" key="1">
    <source>
        <dbReference type="ARBA" id="ARBA00022729"/>
    </source>
</evidence>
<name>A0ABT3A3K6_9ALTE</name>
<keyword evidence="4" id="KW-1185">Reference proteome</keyword>
<dbReference type="Proteomes" id="UP001652504">
    <property type="component" value="Unassembled WGS sequence"/>
</dbReference>
<organism evidence="3 4">
    <name type="scientific">Fluctibacter corallii</name>
    <dbReference type="NCBI Taxonomy" id="2984329"/>
    <lineage>
        <taxon>Bacteria</taxon>
        <taxon>Pseudomonadati</taxon>
        <taxon>Pseudomonadota</taxon>
        <taxon>Gammaproteobacteria</taxon>
        <taxon>Alteromonadales</taxon>
        <taxon>Alteromonadaceae</taxon>
        <taxon>Fluctibacter</taxon>
    </lineage>
</organism>
<proteinExistence type="predicted"/>
<dbReference type="EMBL" id="JAOWKX010000001">
    <property type="protein sequence ID" value="MCV2883260.1"/>
    <property type="molecule type" value="Genomic_DNA"/>
</dbReference>
<gene>
    <name evidence="3" type="ORF">OE749_00945</name>
</gene>
<reference evidence="3 4" key="1">
    <citation type="submission" date="2022-10" db="EMBL/GenBank/DDBJ databases">
        <title>Aestuariibacter sp. AA17 isolated from Montipora capitata coral fragment.</title>
        <authorList>
            <person name="Emsley S.A."/>
            <person name="Pfannmuller K.M."/>
            <person name="Loughran R.M."/>
            <person name="Shlafstein M."/>
            <person name="Papke E."/>
            <person name="Saw J.H."/>
            <person name="Ushijima B."/>
            <person name="Videau P."/>
        </authorList>
    </citation>
    <scope>NUCLEOTIDE SEQUENCE [LARGE SCALE GENOMIC DNA]</scope>
    <source>
        <strain evidence="3 4">AA17</strain>
    </source>
</reference>
<comment type="caution">
    <text evidence="3">The sequence shown here is derived from an EMBL/GenBank/DDBJ whole genome shotgun (WGS) entry which is preliminary data.</text>
</comment>
<dbReference type="Pfam" id="PF11399">
    <property type="entry name" value="DUF3192"/>
    <property type="match status" value="1"/>
</dbReference>
<evidence type="ECO:0000313" key="4">
    <source>
        <dbReference type="Proteomes" id="UP001652504"/>
    </source>
</evidence>
<sequence>MKKLLLAAAVSAPLLLSGCVVSVGGDDDYDSYSHSSWQKKERKNRAHIASLELGMSVESVKNKMGVPDFNEMYNKQDRSVQVLFYRTQRAEGDGATTKDECTPLVFKGGALVGWGERAYLEM</sequence>